<dbReference type="AlphaFoldDB" id="A0A645FVE3"/>
<dbReference type="GO" id="GO:0046872">
    <property type="term" value="F:metal ion binding"/>
    <property type="evidence" value="ECO:0007669"/>
    <property type="project" value="UniProtKB-KW"/>
</dbReference>
<name>A0A645FVE3_9ZZZZ</name>
<gene>
    <name evidence="3" type="ORF">SDC9_165851</name>
</gene>
<dbReference type="SUPFAM" id="SSF51604">
    <property type="entry name" value="Enolase C-terminal domain-like"/>
    <property type="match status" value="1"/>
</dbReference>
<proteinExistence type="predicted"/>
<accession>A0A645FVE3</accession>
<evidence type="ECO:0000256" key="1">
    <source>
        <dbReference type="ARBA" id="ARBA00022723"/>
    </source>
</evidence>
<reference evidence="3" key="1">
    <citation type="submission" date="2019-08" db="EMBL/GenBank/DDBJ databases">
        <authorList>
            <person name="Kucharzyk K."/>
            <person name="Murdoch R.W."/>
            <person name="Higgins S."/>
            <person name="Loffler F."/>
        </authorList>
    </citation>
    <scope>NUCLEOTIDE SEQUENCE</scope>
</reference>
<keyword evidence="1" id="KW-0479">Metal-binding</keyword>
<dbReference type="Gene3D" id="3.20.20.120">
    <property type="entry name" value="Enolase-like C-terminal domain"/>
    <property type="match status" value="1"/>
</dbReference>
<comment type="caution">
    <text evidence="3">The sequence shown here is derived from an EMBL/GenBank/DDBJ whole genome shotgun (WGS) entry which is preliminary data.</text>
</comment>
<dbReference type="GO" id="GO:0050096">
    <property type="term" value="F:methylaspartate ammonia-lyase activity"/>
    <property type="evidence" value="ECO:0007669"/>
    <property type="project" value="UniProtKB-EC"/>
</dbReference>
<dbReference type="EMBL" id="VSSQ01065833">
    <property type="protein sequence ID" value="MPN18491.1"/>
    <property type="molecule type" value="Genomic_DNA"/>
</dbReference>
<dbReference type="PANTHER" id="PTHR48073">
    <property type="entry name" value="O-SUCCINYLBENZOATE SYNTHASE-RELATED"/>
    <property type="match status" value="1"/>
</dbReference>
<dbReference type="InterPro" id="IPR022662">
    <property type="entry name" value="MeAsp_NH4-lyase_C"/>
</dbReference>
<keyword evidence="3" id="KW-0456">Lyase</keyword>
<dbReference type="Pfam" id="PF07476">
    <property type="entry name" value="MAAL_C"/>
    <property type="match status" value="1"/>
</dbReference>
<protein>
    <submittedName>
        <fullName evidence="3">Methylaspartate ammonia-lyase</fullName>
        <ecNumber evidence="3">4.3.1.2</ecNumber>
    </submittedName>
</protein>
<evidence type="ECO:0000259" key="2">
    <source>
        <dbReference type="Pfam" id="PF07476"/>
    </source>
</evidence>
<dbReference type="InterPro" id="IPR036849">
    <property type="entry name" value="Enolase-like_C_sf"/>
</dbReference>
<feature type="domain" description="Methylaspartate ammonia-lyase C-terminal" evidence="2">
    <location>
        <begin position="2"/>
        <end position="115"/>
    </location>
</feature>
<dbReference type="PANTHER" id="PTHR48073:SF2">
    <property type="entry name" value="O-SUCCINYLBENZOATE SYNTHASE"/>
    <property type="match status" value="1"/>
</dbReference>
<organism evidence="3">
    <name type="scientific">bioreactor metagenome</name>
    <dbReference type="NCBI Taxonomy" id="1076179"/>
    <lineage>
        <taxon>unclassified sequences</taxon>
        <taxon>metagenomes</taxon>
        <taxon>ecological metagenomes</taxon>
    </lineage>
</organism>
<evidence type="ECO:0000313" key="3">
    <source>
        <dbReference type="EMBL" id="MPN18491.1"/>
    </source>
</evidence>
<dbReference type="EC" id="4.3.1.2" evidence="3"/>
<sequence length="120" mass="13226">MEEKGITAEIVADEWCNTLQDVIDFSRHKAGHMAQIKTPDLGGINNSIEAVLYCKQHNMGAYLGGTCNETNRSAEICAHVAMATSPVQYLAKPGMGVDEGYMIVYNEMSRILTINSQRDE</sequence>